<keyword evidence="2" id="KW-1185">Reference proteome</keyword>
<sequence length="69" mass="7705">MERPVGSVIEGDGLKRLKLCPVFLSASILRLILLNFRIAVSKSDGNNVNPCLQSNHTVKARCFRCERYG</sequence>
<reference evidence="1" key="1">
    <citation type="journal article" date="2023" name="Genome Biol. Evol.">
        <title>Long-read-based Genome Assembly of Drosophila gunungcola Reveals Fewer Chemosensory Genes in Flower-breeding Species.</title>
        <authorList>
            <person name="Negi A."/>
            <person name="Liao B.Y."/>
            <person name="Yeh S.D."/>
        </authorList>
    </citation>
    <scope>NUCLEOTIDE SEQUENCE</scope>
    <source>
        <strain evidence="1">Sukarami</strain>
    </source>
</reference>
<dbReference type="AlphaFoldDB" id="A0A9P9YTA9"/>
<dbReference type="Proteomes" id="UP001059596">
    <property type="component" value="Unassembled WGS sequence"/>
</dbReference>
<dbReference type="EMBL" id="JAMKOV010000002">
    <property type="protein sequence ID" value="KAI8042686.1"/>
    <property type="molecule type" value="Genomic_DNA"/>
</dbReference>
<organism evidence="1 2">
    <name type="scientific">Drosophila gunungcola</name>
    <name type="common">fruit fly</name>
    <dbReference type="NCBI Taxonomy" id="103775"/>
    <lineage>
        <taxon>Eukaryota</taxon>
        <taxon>Metazoa</taxon>
        <taxon>Ecdysozoa</taxon>
        <taxon>Arthropoda</taxon>
        <taxon>Hexapoda</taxon>
        <taxon>Insecta</taxon>
        <taxon>Pterygota</taxon>
        <taxon>Neoptera</taxon>
        <taxon>Endopterygota</taxon>
        <taxon>Diptera</taxon>
        <taxon>Brachycera</taxon>
        <taxon>Muscomorpha</taxon>
        <taxon>Ephydroidea</taxon>
        <taxon>Drosophilidae</taxon>
        <taxon>Drosophila</taxon>
        <taxon>Sophophora</taxon>
    </lineage>
</organism>
<evidence type="ECO:0000313" key="2">
    <source>
        <dbReference type="Proteomes" id="UP001059596"/>
    </source>
</evidence>
<accession>A0A9P9YTA9</accession>
<protein>
    <submittedName>
        <fullName evidence="1">Uncharacterized protein</fullName>
    </submittedName>
</protein>
<gene>
    <name evidence="1" type="ORF">M5D96_004003</name>
</gene>
<proteinExistence type="predicted"/>
<name>A0A9P9YTA9_9MUSC</name>
<evidence type="ECO:0000313" key="1">
    <source>
        <dbReference type="EMBL" id="KAI8042686.1"/>
    </source>
</evidence>
<comment type="caution">
    <text evidence="1">The sequence shown here is derived from an EMBL/GenBank/DDBJ whole genome shotgun (WGS) entry which is preliminary data.</text>
</comment>